<organism evidence="1 2">
    <name type="scientific">Methylophilus luteus</name>
    <dbReference type="NCBI Taxonomy" id="640108"/>
    <lineage>
        <taxon>Bacteria</taxon>
        <taxon>Pseudomonadati</taxon>
        <taxon>Pseudomonadota</taxon>
        <taxon>Betaproteobacteria</taxon>
        <taxon>Nitrosomonadales</taxon>
        <taxon>Methylophilaceae</taxon>
        <taxon>Methylophilus</taxon>
    </lineage>
</organism>
<accession>A0ABW3F4C9</accession>
<dbReference type="EMBL" id="JBHTKB010000001">
    <property type="protein sequence ID" value="MFD0912679.1"/>
    <property type="molecule type" value="Genomic_DNA"/>
</dbReference>
<dbReference type="InterPro" id="IPR016776">
    <property type="entry name" value="ApeP-like_dehydratase"/>
</dbReference>
<name>A0ABW3F4C9_9PROT</name>
<dbReference type="Proteomes" id="UP001597128">
    <property type="component" value="Unassembled WGS sequence"/>
</dbReference>
<proteinExistence type="predicted"/>
<dbReference type="Pfam" id="PF22817">
    <property type="entry name" value="ApeP-like"/>
    <property type="match status" value="1"/>
</dbReference>
<dbReference type="RefSeq" id="WP_379055829.1">
    <property type="nucleotide sequence ID" value="NZ_JBHTKB010000001.1"/>
</dbReference>
<comment type="caution">
    <text evidence="1">The sequence shown here is derived from an EMBL/GenBank/DDBJ whole genome shotgun (WGS) entry which is preliminary data.</text>
</comment>
<gene>
    <name evidence="1" type="ORF">ACFQ1Z_03885</name>
</gene>
<dbReference type="SUPFAM" id="SSF54637">
    <property type="entry name" value="Thioesterase/thiol ester dehydrase-isomerase"/>
    <property type="match status" value="1"/>
</dbReference>
<keyword evidence="2" id="KW-1185">Reference proteome</keyword>
<evidence type="ECO:0000313" key="2">
    <source>
        <dbReference type="Proteomes" id="UP001597128"/>
    </source>
</evidence>
<protein>
    <submittedName>
        <fullName evidence="1">3-hydroxylacyl-ACP dehydratase</fullName>
    </submittedName>
</protein>
<dbReference type="Gene3D" id="3.10.129.10">
    <property type="entry name" value="Hotdog Thioesterase"/>
    <property type="match status" value="1"/>
</dbReference>
<sequence>MLEQPARLESCAALDHTWIASHIPHQGDMCLLQHVKAWDALNISCIASSHRSASNPLRSGQQLGIASGIEYAAQAMAVHGALTAPRNQPAPKVGYLVSVRGVNMHVARLDDIAADLLIEATCIMANENNMLYEFKVSANENILLQGRAAVVLDANALIT</sequence>
<reference evidence="2" key="1">
    <citation type="journal article" date="2019" name="Int. J. Syst. Evol. Microbiol.">
        <title>The Global Catalogue of Microorganisms (GCM) 10K type strain sequencing project: providing services to taxonomists for standard genome sequencing and annotation.</title>
        <authorList>
            <consortium name="The Broad Institute Genomics Platform"/>
            <consortium name="The Broad Institute Genome Sequencing Center for Infectious Disease"/>
            <person name="Wu L."/>
            <person name="Ma J."/>
        </authorList>
    </citation>
    <scope>NUCLEOTIDE SEQUENCE [LARGE SCALE GENOMIC DNA]</scope>
    <source>
        <strain evidence="2">CCUG 58412</strain>
    </source>
</reference>
<evidence type="ECO:0000313" key="1">
    <source>
        <dbReference type="EMBL" id="MFD0912679.1"/>
    </source>
</evidence>
<dbReference type="InterPro" id="IPR029069">
    <property type="entry name" value="HotDog_dom_sf"/>
</dbReference>